<organism evidence="1 2">
    <name type="scientific">Nepenthes gracilis</name>
    <name type="common">Slender pitcher plant</name>
    <dbReference type="NCBI Taxonomy" id="150966"/>
    <lineage>
        <taxon>Eukaryota</taxon>
        <taxon>Viridiplantae</taxon>
        <taxon>Streptophyta</taxon>
        <taxon>Embryophyta</taxon>
        <taxon>Tracheophyta</taxon>
        <taxon>Spermatophyta</taxon>
        <taxon>Magnoliopsida</taxon>
        <taxon>eudicotyledons</taxon>
        <taxon>Gunneridae</taxon>
        <taxon>Pentapetalae</taxon>
        <taxon>Caryophyllales</taxon>
        <taxon>Nepenthaceae</taxon>
        <taxon>Nepenthes</taxon>
    </lineage>
</organism>
<comment type="caution">
    <text evidence="1">The sequence shown here is derived from an EMBL/GenBank/DDBJ whole genome shotgun (WGS) entry which is preliminary data.</text>
</comment>
<dbReference type="AlphaFoldDB" id="A0AAD3SMV3"/>
<reference evidence="1" key="1">
    <citation type="submission" date="2023-05" db="EMBL/GenBank/DDBJ databases">
        <title>Nepenthes gracilis genome sequencing.</title>
        <authorList>
            <person name="Fukushima K."/>
        </authorList>
    </citation>
    <scope>NUCLEOTIDE SEQUENCE</scope>
    <source>
        <strain evidence="1">SING2019-196</strain>
    </source>
</reference>
<sequence>MRIGVAEFVVASEQSPSLQFLEANGGGHFGQGHRDKVEVDFLPRREWARGEDILLGRYPLLLPPIWS</sequence>
<dbReference type="EMBL" id="BSYO01000013">
    <property type="protein sequence ID" value="GMH13624.1"/>
    <property type="molecule type" value="Genomic_DNA"/>
</dbReference>
<evidence type="ECO:0000313" key="2">
    <source>
        <dbReference type="Proteomes" id="UP001279734"/>
    </source>
</evidence>
<name>A0AAD3SMV3_NEPGR</name>
<keyword evidence="2" id="KW-1185">Reference proteome</keyword>
<protein>
    <submittedName>
        <fullName evidence="1">Uncharacterized protein</fullName>
    </submittedName>
</protein>
<accession>A0AAD3SMV3</accession>
<dbReference type="Proteomes" id="UP001279734">
    <property type="component" value="Unassembled WGS sequence"/>
</dbReference>
<gene>
    <name evidence="1" type="ORF">Nepgr_015465</name>
</gene>
<proteinExistence type="predicted"/>
<evidence type="ECO:0000313" key="1">
    <source>
        <dbReference type="EMBL" id="GMH13624.1"/>
    </source>
</evidence>